<comment type="caution">
    <text evidence="1">The sequence shown here is derived from an EMBL/GenBank/DDBJ whole genome shotgun (WGS) entry which is preliminary data.</text>
</comment>
<evidence type="ECO:0000313" key="1">
    <source>
        <dbReference type="EMBL" id="NYZ22900.1"/>
    </source>
</evidence>
<dbReference type="Proteomes" id="UP000584642">
    <property type="component" value="Unassembled WGS sequence"/>
</dbReference>
<proteinExistence type="predicted"/>
<gene>
    <name evidence="1" type="ORF">HND93_24605</name>
</gene>
<organism evidence="1 2">
    <name type="scientific">Azospirillum oleiclasticum</name>
    <dbReference type="NCBI Taxonomy" id="2735135"/>
    <lineage>
        <taxon>Bacteria</taxon>
        <taxon>Pseudomonadati</taxon>
        <taxon>Pseudomonadota</taxon>
        <taxon>Alphaproteobacteria</taxon>
        <taxon>Rhodospirillales</taxon>
        <taxon>Azospirillaceae</taxon>
        <taxon>Azospirillum</taxon>
    </lineage>
</organism>
<evidence type="ECO:0000313" key="2">
    <source>
        <dbReference type="Proteomes" id="UP000584642"/>
    </source>
</evidence>
<protein>
    <recommendedName>
        <fullName evidence="3">Flagellar hook-length control protein FliK</fullName>
    </recommendedName>
</protein>
<keyword evidence="2" id="KW-1185">Reference proteome</keyword>
<sequence length="127" mass="12503">MTTPVNADNAALTRIRAEEALDRGNGTSRSAGELAGRFAAMLEQLNGVAGAPDQTGAATPVGRVSAETKVSLGAVSLFAQGGDAAAAGSSSTAADGADAVVRHTLSGAPAMDVRWLTTLFTQSGASG</sequence>
<accession>A0ABX2TGM5</accession>
<dbReference type="RefSeq" id="WP_180284678.1">
    <property type="nucleotide sequence ID" value="NZ_JABFDB010000022.1"/>
</dbReference>
<evidence type="ECO:0008006" key="3">
    <source>
        <dbReference type="Google" id="ProtNLM"/>
    </source>
</evidence>
<name>A0ABX2TGM5_9PROT</name>
<reference evidence="1 2" key="1">
    <citation type="submission" date="2020-05" db="EMBL/GenBank/DDBJ databases">
        <title>Azospirillum oleiclasticum sp. nov, a nitrogen-fixing and heavy crude oil-emulsifying bacterium isolated from the crude oil of Yumen Oilfield.</title>
        <authorList>
            <person name="Wu D."/>
            <person name="Cai M."/>
            <person name="Zhang X."/>
        </authorList>
    </citation>
    <scope>NUCLEOTIDE SEQUENCE [LARGE SCALE GENOMIC DNA]</scope>
    <source>
        <strain evidence="1 2">ROY-1-1-2</strain>
    </source>
</reference>
<dbReference type="EMBL" id="JABFDB010000022">
    <property type="protein sequence ID" value="NYZ22900.1"/>
    <property type="molecule type" value="Genomic_DNA"/>
</dbReference>